<organism evidence="2 3">
    <name type="scientific">Inhella proteolytica</name>
    <dbReference type="NCBI Taxonomy" id="2795029"/>
    <lineage>
        <taxon>Bacteria</taxon>
        <taxon>Pseudomonadati</taxon>
        <taxon>Pseudomonadota</taxon>
        <taxon>Betaproteobacteria</taxon>
        <taxon>Burkholderiales</taxon>
        <taxon>Sphaerotilaceae</taxon>
        <taxon>Inhella</taxon>
    </lineage>
</organism>
<proteinExistence type="predicted"/>
<sequence length="146" mass="16491">MNDVPLWRLNLLRAFYLLVTVGLALSFGPAMFQHSDLWAQRKGETAALLSGLAILCAWGLRYPLQMLPLLIFELIWKTVWLLAIAYPLWLNGAVTPAVQGTAEACLMGLVLTPLVLPWRYIAQHYFRKPAEPWRARASKQSGYPDP</sequence>
<dbReference type="AlphaFoldDB" id="A0A931NH24"/>
<dbReference type="EMBL" id="JAEDAK010000006">
    <property type="protein sequence ID" value="MBH9577293.1"/>
    <property type="molecule type" value="Genomic_DNA"/>
</dbReference>
<evidence type="ECO:0000313" key="2">
    <source>
        <dbReference type="EMBL" id="MBH9577293.1"/>
    </source>
</evidence>
<dbReference type="RefSeq" id="WP_198111069.1">
    <property type="nucleotide sequence ID" value="NZ_JAEDAK010000006.1"/>
</dbReference>
<reference evidence="2" key="1">
    <citation type="submission" date="2020-12" db="EMBL/GenBank/DDBJ databases">
        <title>The genome sequence of Inhella sp. 1Y17.</title>
        <authorList>
            <person name="Liu Y."/>
        </authorList>
    </citation>
    <scope>NUCLEOTIDE SEQUENCE</scope>
    <source>
        <strain evidence="2">1Y17</strain>
    </source>
</reference>
<keyword evidence="1" id="KW-0812">Transmembrane</keyword>
<dbReference type="Proteomes" id="UP000613266">
    <property type="component" value="Unassembled WGS sequence"/>
</dbReference>
<feature type="transmembrane region" description="Helical" evidence="1">
    <location>
        <begin position="12"/>
        <end position="32"/>
    </location>
</feature>
<gene>
    <name evidence="2" type="ORF">I7X39_10325</name>
</gene>
<keyword evidence="1" id="KW-0472">Membrane</keyword>
<evidence type="ECO:0000256" key="1">
    <source>
        <dbReference type="SAM" id="Phobius"/>
    </source>
</evidence>
<feature type="transmembrane region" description="Helical" evidence="1">
    <location>
        <begin position="101"/>
        <end position="121"/>
    </location>
</feature>
<feature type="transmembrane region" description="Helical" evidence="1">
    <location>
        <begin position="44"/>
        <end position="60"/>
    </location>
</feature>
<evidence type="ECO:0000313" key="3">
    <source>
        <dbReference type="Proteomes" id="UP000613266"/>
    </source>
</evidence>
<comment type="caution">
    <text evidence="2">The sequence shown here is derived from an EMBL/GenBank/DDBJ whole genome shotgun (WGS) entry which is preliminary data.</text>
</comment>
<name>A0A931NH24_9BURK</name>
<protein>
    <submittedName>
        <fullName evidence="2">Uncharacterized protein</fullName>
    </submittedName>
</protein>
<accession>A0A931NH24</accession>
<keyword evidence="3" id="KW-1185">Reference proteome</keyword>
<keyword evidence="1" id="KW-1133">Transmembrane helix</keyword>
<feature type="transmembrane region" description="Helical" evidence="1">
    <location>
        <begin position="67"/>
        <end position="89"/>
    </location>
</feature>